<dbReference type="Proteomes" id="UP000030651">
    <property type="component" value="Unassembled WGS sequence"/>
</dbReference>
<dbReference type="InterPro" id="IPR028163">
    <property type="entry name" value="HAUS_6_N"/>
</dbReference>
<feature type="region of interest" description="Disordered" evidence="1">
    <location>
        <begin position="452"/>
        <end position="721"/>
    </location>
</feature>
<dbReference type="EMBL" id="KI912111">
    <property type="protein sequence ID" value="ETS82847.1"/>
    <property type="molecule type" value="Genomic_DNA"/>
</dbReference>
<feature type="compositionally biased region" description="Polar residues" evidence="1">
    <location>
        <begin position="1"/>
        <end position="10"/>
    </location>
</feature>
<keyword evidence="4" id="KW-1185">Reference proteome</keyword>
<protein>
    <recommendedName>
        <fullName evidence="2">HAUS augmin-like complex subunit 6 N-terminal domain-containing protein</fullName>
    </recommendedName>
</protein>
<feature type="domain" description="HAUS augmin-like complex subunit 6 N-terminal" evidence="2">
    <location>
        <begin position="46"/>
        <end position="279"/>
    </location>
</feature>
<dbReference type="InParanoid" id="W3XBP4"/>
<accession>W3XBP4</accession>
<feature type="compositionally biased region" description="Basic and acidic residues" evidence="1">
    <location>
        <begin position="688"/>
        <end position="697"/>
    </location>
</feature>
<feature type="compositionally biased region" description="Polar residues" evidence="1">
    <location>
        <begin position="524"/>
        <end position="533"/>
    </location>
</feature>
<feature type="compositionally biased region" description="Polar residues" evidence="1">
    <location>
        <begin position="581"/>
        <end position="609"/>
    </location>
</feature>
<evidence type="ECO:0000313" key="4">
    <source>
        <dbReference type="Proteomes" id="UP000030651"/>
    </source>
</evidence>
<evidence type="ECO:0000313" key="3">
    <source>
        <dbReference type="EMBL" id="ETS82847.1"/>
    </source>
</evidence>
<dbReference type="Pfam" id="PF14661">
    <property type="entry name" value="HAUS6_N"/>
    <property type="match status" value="1"/>
</dbReference>
<reference evidence="4" key="1">
    <citation type="journal article" date="2015" name="BMC Genomics">
        <title>Genomic and transcriptomic analysis of the endophytic fungus Pestalotiopsis fici reveals its lifestyle and high potential for synthesis of natural products.</title>
        <authorList>
            <person name="Wang X."/>
            <person name="Zhang X."/>
            <person name="Liu L."/>
            <person name="Xiang M."/>
            <person name="Wang W."/>
            <person name="Sun X."/>
            <person name="Che Y."/>
            <person name="Guo L."/>
            <person name="Liu G."/>
            <person name="Guo L."/>
            <person name="Wang C."/>
            <person name="Yin W.B."/>
            <person name="Stadler M."/>
            <person name="Zhang X."/>
            <person name="Liu X."/>
        </authorList>
    </citation>
    <scope>NUCLEOTIDE SEQUENCE [LARGE SCALE GENOMIC DNA]</scope>
    <source>
        <strain evidence="4">W106-1 / CGMCC3.15140</strain>
    </source>
</reference>
<dbReference type="OrthoDB" id="5575722at2759"/>
<gene>
    <name evidence="3" type="ORF">PFICI_04723</name>
</gene>
<organism evidence="3 4">
    <name type="scientific">Pestalotiopsis fici (strain W106-1 / CGMCC3.15140)</name>
    <dbReference type="NCBI Taxonomy" id="1229662"/>
    <lineage>
        <taxon>Eukaryota</taxon>
        <taxon>Fungi</taxon>
        <taxon>Dikarya</taxon>
        <taxon>Ascomycota</taxon>
        <taxon>Pezizomycotina</taxon>
        <taxon>Sordariomycetes</taxon>
        <taxon>Xylariomycetidae</taxon>
        <taxon>Amphisphaeriales</taxon>
        <taxon>Sporocadaceae</taxon>
        <taxon>Pestalotiopsis</taxon>
    </lineage>
</organism>
<feature type="compositionally biased region" description="Basic and acidic residues" evidence="1">
    <location>
        <begin position="708"/>
        <end position="719"/>
    </location>
</feature>
<dbReference type="KEGG" id="pfy:PFICI_04723"/>
<feature type="region of interest" description="Disordered" evidence="1">
    <location>
        <begin position="1"/>
        <end position="36"/>
    </location>
</feature>
<dbReference type="AlphaFoldDB" id="W3XBP4"/>
<dbReference type="STRING" id="1229662.W3XBP4"/>
<evidence type="ECO:0000256" key="1">
    <source>
        <dbReference type="SAM" id="MobiDB-lite"/>
    </source>
</evidence>
<dbReference type="GeneID" id="19269736"/>
<dbReference type="RefSeq" id="XP_007831495.1">
    <property type="nucleotide sequence ID" value="XM_007833304.1"/>
</dbReference>
<dbReference type="OMA" id="RVHCVEW"/>
<dbReference type="eggNOG" id="ENOG502S4RN">
    <property type="taxonomic scope" value="Eukaryota"/>
</dbReference>
<dbReference type="HOGENOM" id="CLU_013984_0_0_1"/>
<evidence type="ECO:0000259" key="2">
    <source>
        <dbReference type="Pfam" id="PF14661"/>
    </source>
</evidence>
<sequence length="769" mass="85431">MSSQQATSGLARTRPIRISGRPPLSSAQPATGGAPTPSTANHVLLFLTNLRLLDLDQERDWPGISQVTFSTKDAAGGLKNRIQCVEWALYQLFVLWDGEEARNKLKPFFPPLDQVQSINLRAALLRSLEQVKRSGLLGRDAVLRKTMLDECKGERFEEVLAVFSSAVLKKLVAERALNAGHEYTPAISEKISLENYGYSGDRTQINALLLAHKFSLRKALEDKVAARKKYRDFEELVASEQQKVARRKEELKATAESQAHPNIPDTLMKQTRQMIKTNWTGSDQWADTLLQNDTGLNQGGLLASNFNHVWSGVRAGQLADMESDSTGLLEKLDQRVSLQRSRLEKWQQFRQELFGDQAQKQVDRKQQANNKAQRVDLGFHAHKNLLPSTEVAKSSPSNGPPEYTQLLQSLRTELDTIRKPHIPNFAKLARTQRGAESSNLLTVSGLAAEPISDLSEWEDEPEDTRPASKTMAPANAKVLGRTNSQLDRTRALRRPIARQRSTDSDSTQGSSDLMRPSAQYAIRTKSSTSNGSDGSRAAVDRVPSEPVVEQKVLLRPEPKILSPDAPGSLSESEDRSESDTALETSGSVSPTQATADQILASMSNASPSPTKRPRHTLSLAERTRMSMSRTSSFEPDDETNPHLLSPSLAKSNRKFGITSPPVAESSNGDEYDDLVARTRRSMAGFEAAKQKAQLERRRSQRQSKLIQPRKDGYFPKVDEEGLGDASVMEELLDAQQEDPEAIFKSRPRMRTSPVPSPHGRWDEDDDELF</sequence>
<proteinExistence type="predicted"/>
<feature type="region of interest" description="Disordered" evidence="1">
    <location>
        <begin position="733"/>
        <end position="769"/>
    </location>
</feature>
<name>W3XBP4_PESFW</name>